<keyword evidence="6" id="KW-1133">Transmembrane helix</keyword>
<reference evidence="15 16" key="1">
    <citation type="journal article" date="2013" name="Proc. Natl. Acad. Sci. U.S.A.">
        <title>The king cobra genome reveals dynamic gene evolution and adaptation in the snake venom system.</title>
        <authorList>
            <person name="Vonk F.J."/>
            <person name="Casewell N.R."/>
            <person name="Henkel C.V."/>
            <person name="Heimberg A.M."/>
            <person name="Jansen H.J."/>
            <person name="McCleary R.J."/>
            <person name="Kerkkamp H.M."/>
            <person name="Vos R.A."/>
            <person name="Guerreiro I."/>
            <person name="Calvete J.J."/>
            <person name="Wuster W."/>
            <person name="Woods A.E."/>
            <person name="Logan J.M."/>
            <person name="Harrison R.A."/>
            <person name="Castoe T.A."/>
            <person name="de Koning A.P."/>
            <person name="Pollock D.D."/>
            <person name="Yandell M."/>
            <person name="Calderon D."/>
            <person name="Renjifo C."/>
            <person name="Currier R.B."/>
            <person name="Salgado D."/>
            <person name="Pla D."/>
            <person name="Sanz L."/>
            <person name="Hyder A.S."/>
            <person name="Ribeiro J.M."/>
            <person name="Arntzen J.W."/>
            <person name="van den Thillart G.E."/>
            <person name="Boetzer M."/>
            <person name="Pirovano W."/>
            <person name="Dirks R.P."/>
            <person name="Spaink H.P."/>
            <person name="Duboule D."/>
            <person name="McGlinn E."/>
            <person name="Kini R.M."/>
            <person name="Richardson M.K."/>
        </authorList>
    </citation>
    <scope>NUCLEOTIDE SEQUENCE</scope>
    <source>
        <tissue evidence="15">Blood</tissue>
    </source>
</reference>
<evidence type="ECO:0000256" key="4">
    <source>
        <dbReference type="ARBA" id="ARBA00022729"/>
    </source>
</evidence>
<dbReference type="InterPro" id="IPR015468">
    <property type="entry name" value="CD8_asu"/>
</dbReference>
<evidence type="ECO:0000259" key="14">
    <source>
        <dbReference type="Pfam" id="PF07686"/>
    </source>
</evidence>
<keyword evidence="4" id="KW-0732">Signal</keyword>
<gene>
    <name evidence="15" type="ORF">L345_14345</name>
</gene>
<evidence type="ECO:0000256" key="11">
    <source>
        <dbReference type="ARBA" id="ARBA00023180"/>
    </source>
</evidence>
<dbReference type="InterPro" id="IPR013783">
    <property type="entry name" value="Ig-like_fold"/>
</dbReference>
<dbReference type="GO" id="GO:0009897">
    <property type="term" value="C:external side of plasma membrane"/>
    <property type="evidence" value="ECO:0007669"/>
    <property type="project" value="TreeGrafter"/>
</dbReference>
<dbReference type="Proteomes" id="UP000018936">
    <property type="component" value="Unassembled WGS sequence"/>
</dbReference>
<keyword evidence="2" id="KW-1003">Cell membrane</keyword>
<dbReference type="PANTHER" id="PTHR10441">
    <property type="entry name" value="CD8 ALPHA CHAIN"/>
    <property type="match status" value="1"/>
</dbReference>
<dbReference type="PANTHER" id="PTHR10441:SF2">
    <property type="entry name" value="T-CELL SURFACE GLYCOPROTEIN CD8 ALPHA CHAIN"/>
    <property type="match status" value="1"/>
</dbReference>
<keyword evidence="10" id="KW-1015">Disulfide bond</keyword>
<evidence type="ECO:0000256" key="12">
    <source>
        <dbReference type="ARBA" id="ARBA00023288"/>
    </source>
</evidence>
<keyword evidence="9" id="KW-0564">Palmitate</keyword>
<name>V8NCU7_OPHHA</name>
<keyword evidence="7" id="KW-1064">Adaptive immunity</keyword>
<sequence length="147" mass="16709">MISNPPQTFRTKVEFKCETDYTDTGVFWVLQELNGELHFITYVTSRSKEITGTLEGYKAIKTGSYYQLTIASFEENHEGIYFCVRHRNQKLLFSSGIPVHLPVKTTTVLSTTPQQISTTTKGLIKEEGIKCPNSTNIGQQMELMEFT</sequence>
<dbReference type="GO" id="GO:0002456">
    <property type="term" value="P:T cell mediated immunity"/>
    <property type="evidence" value="ECO:0007669"/>
    <property type="project" value="TreeGrafter"/>
</dbReference>
<protein>
    <recommendedName>
        <fullName evidence="14">Immunoglobulin V-set domain-containing protein</fullName>
    </recommendedName>
</protein>
<dbReference type="Gene3D" id="2.60.40.10">
    <property type="entry name" value="Immunoglobulins"/>
    <property type="match status" value="1"/>
</dbReference>
<proteinExistence type="predicted"/>
<evidence type="ECO:0000256" key="2">
    <source>
        <dbReference type="ARBA" id="ARBA00022475"/>
    </source>
</evidence>
<evidence type="ECO:0000256" key="8">
    <source>
        <dbReference type="ARBA" id="ARBA00023136"/>
    </source>
</evidence>
<evidence type="ECO:0000256" key="9">
    <source>
        <dbReference type="ARBA" id="ARBA00023139"/>
    </source>
</evidence>
<evidence type="ECO:0000256" key="6">
    <source>
        <dbReference type="ARBA" id="ARBA00022989"/>
    </source>
</evidence>
<dbReference type="Pfam" id="PF07686">
    <property type="entry name" value="V-set"/>
    <property type="match status" value="1"/>
</dbReference>
<keyword evidence="8" id="KW-0472">Membrane</keyword>
<evidence type="ECO:0000256" key="3">
    <source>
        <dbReference type="ARBA" id="ARBA00022692"/>
    </source>
</evidence>
<comment type="subcellular location">
    <subcellularLocation>
        <location evidence="1">Cell membrane</location>
        <topology evidence="1">Single-pass type I membrane protein</topology>
    </subcellularLocation>
</comment>
<keyword evidence="13" id="KW-0393">Immunoglobulin domain</keyword>
<evidence type="ECO:0000256" key="13">
    <source>
        <dbReference type="ARBA" id="ARBA00023319"/>
    </source>
</evidence>
<dbReference type="InterPro" id="IPR013106">
    <property type="entry name" value="Ig_V-set"/>
</dbReference>
<keyword evidence="12" id="KW-0449">Lipoprotein</keyword>
<evidence type="ECO:0000313" key="15">
    <source>
        <dbReference type="EMBL" id="ETE59920.1"/>
    </source>
</evidence>
<evidence type="ECO:0000256" key="5">
    <source>
        <dbReference type="ARBA" id="ARBA00022859"/>
    </source>
</evidence>
<keyword evidence="3" id="KW-0812">Transmembrane</keyword>
<organism evidence="15 16">
    <name type="scientific">Ophiophagus hannah</name>
    <name type="common">King cobra</name>
    <name type="synonym">Naja hannah</name>
    <dbReference type="NCBI Taxonomy" id="8665"/>
    <lineage>
        <taxon>Eukaryota</taxon>
        <taxon>Metazoa</taxon>
        <taxon>Chordata</taxon>
        <taxon>Craniata</taxon>
        <taxon>Vertebrata</taxon>
        <taxon>Euteleostomi</taxon>
        <taxon>Lepidosauria</taxon>
        <taxon>Squamata</taxon>
        <taxon>Bifurcata</taxon>
        <taxon>Unidentata</taxon>
        <taxon>Episquamata</taxon>
        <taxon>Toxicofera</taxon>
        <taxon>Serpentes</taxon>
        <taxon>Colubroidea</taxon>
        <taxon>Elapidae</taxon>
        <taxon>Elapinae</taxon>
        <taxon>Ophiophagus</taxon>
    </lineage>
</organism>
<keyword evidence="11" id="KW-0325">Glycoprotein</keyword>
<keyword evidence="5" id="KW-0391">Immunity</keyword>
<dbReference type="InterPro" id="IPR036179">
    <property type="entry name" value="Ig-like_dom_sf"/>
</dbReference>
<evidence type="ECO:0000256" key="10">
    <source>
        <dbReference type="ARBA" id="ARBA00023157"/>
    </source>
</evidence>
<keyword evidence="16" id="KW-1185">Reference proteome</keyword>
<dbReference type="EMBL" id="AZIM01005122">
    <property type="protein sequence ID" value="ETE59920.1"/>
    <property type="molecule type" value="Genomic_DNA"/>
</dbReference>
<dbReference type="SUPFAM" id="SSF48726">
    <property type="entry name" value="Immunoglobulin"/>
    <property type="match status" value="1"/>
</dbReference>
<comment type="caution">
    <text evidence="15">The sequence shown here is derived from an EMBL/GenBank/DDBJ whole genome shotgun (WGS) entry which is preliminary data.</text>
</comment>
<feature type="non-terminal residue" evidence="15">
    <location>
        <position position="1"/>
    </location>
</feature>
<dbReference type="GO" id="GO:0007166">
    <property type="term" value="P:cell surface receptor signaling pathway"/>
    <property type="evidence" value="ECO:0007669"/>
    <property type="project" value="TreeGrafter"/>
</dbReference>
<evidence type="ECO:0000256" key="7">
    <source>
        <dbReference type="ARBA" id="ARBA00023130"/>
    </source>
</evidence>
<accession>V8NCU7</accession>
<dbReference type="AlphaFoldDB" id="V8NCU7"/>
<dbReference type="GO" id="GO:0045065">
    <property type="term" value="P:cytotoxic T cell differentiation"/>
    <property type="evidence" value="ECO:0007669"/>
    <property type="project" value="TreeGrafter"/>
</dbReference>
<evidence type="ECO:0000313" key="16">
    <source>
        <dbReference type="Proteomes" id="UP000018936"/>
    </source>
</evidence>
<evidence type="ECO:0000256" key="1">
    <source>
        <dbReference type="ARBA" id="ARBA00004251"/>
    </source>
</evidence>
<feature type="domain" description="Immunoglobulin V-set" evidence="14">
    <location>
        <begin position="12"/>
        <end position="100"/>
    </location>
</feature>
<dbReference type="OrthoDB" id="9906515at2759"/>